<dbReference type="InterPro" id="IPR050471">
    <property type="entry name" value="AB_hydrolase"/>
</dbReference>
<feature type="domain" description="AB hydrolase-1" evidence="1">
    <location>
        <begin position="48"/>
        <end position="294"/>
    </location>
</feature>
<dbReference type="Gene3D" id="3.40.50.1820">
    <property type="entry name" value="alpha/beta hydrolase"/>
    <property type="match status" value="1"/>
</dbReference>
<dbReference type="EMBL" id="VJMH01005534">
    <property type="protein sequence ID" value="KAF0694882.1"/>
    <property type="molecule type" value="Genomic_DNA"/>
</dbReference>
<dbReference type="PANTHER" id="PTHR43433">
    <property type="entry name" value="HYDROLASE, ALPHA/BETA FOLD FAMILY PROTEIN"/>
    <property type="match status" value="1"/>
</dbReference>
<reference evidence="3 4" key="1">
    <citation type="submission" date="2019-03" db="EMBL/GenBank/DDBJ databases">
        <authorList>
            <person name="Gaulin E."/>
            <person name="Dumas B."/>
        </authorList>
    </citation>
    <scope>NUCLEOTIDE SEQUENCE [LARGE SCALE GENOMIC DNA]</scope>
    <source>
        <strain evidence="3">CBS 568.67</strain>
    </source>
</reference>
<protein>
    <submittedName>
        <fullName evidence="3">Aste57867_14283 protein</fullName>
    </submittedName>
</protein>
<evidence type="ECO:0000313" key="3">
    <source>
        <dbReference type="EMBL" id="VFT91108.1"/>
    </source>
</evidence>
<evidence type="ECO:0000259" key="1">
    <source>
        <dbReference type="Pfam" id="PF00561"/>
    </source>
</evidence>
<gene>
    <name evidence="3" type="primary">Aste57867_14283</name>
    <name evidence="2" type="ORF">As57867_014231</name>
    <name evidence="3" type="ORF">ASTE57867_14283</name>
</gene>
<dbReference type="PRINTS" id="PR00111">
    <property type="entry name" value="ABHYDROLASE"/>
</dbReference>
<sequence length="313" mass="33796">MDGDGDLDHAVADALEFPSDSRMETAVLANGLRVEYARHGDASAPEKIVLLMGLAAQKEAWLPVVAAFFRVPGNRARFEILTPDNRGAGGTAGPRGRYKTSEMAQDTLQLLDHLGWGRVHLAGVSMGGMISQELAHAAPDRVLSLALLVTTPGFLEAPWPGWSQITAYLSIIRNFFVTTLHARTMLLMGVLYPAAFLTQHAATAAALYTIHSERLKLARRQPAGLMGQYAAVLTHRMSSARLGEIQQAGFPILVLGAGQDRLLHVSHSRVLGERLRAPRTKTIIADASGHGMHMQFRSAVVAALTVHFSSTRA</sequence>
<dbReference type="SUPFAM" id="SSF53474">
    <property type="entry name" value="alpha/beta-Hydrolases"/>
    <property type="match status" value="1"/>
</dbReference>
<proteinExistence type="predicted"/>
<evidence type="ECO:0000313" key="2">
    <source>
        <dbReference type="EMBL" id="KAF0694882.1"/>
    </source>
</evidence>
<dbReference type="Proteomes" id="UP000332933">
    <property type="component" value="Unassembled WGS sequence"/>
</dbReference>
<organism evidence="3 4">
    <name type="scientific">Aphanomyces stellatus</name>
    <dbReference type="NCBI Taxonomy" id="120398"/>
    <lineage>
        <taxon>Eukaryota</taxon>
        <taxon>Sar</taxon>
        <taxon>Stramenopiles</taxon>
        <taxon>Oomycota</taxon>
        <taxon>Saprolegniomycetes</taxon>
        <taxon>Saprolegniales</taxon>
        <taxon>Verrucalvaceae</taxon>
        <taxon>Aphanomyces</taxon>
    </lineage>
</organism>
<evidence type="ECO:0000313" key="4">
    <source>
        <dbReference type="Proteomes" id="UP000332933"/>
    </source>
</evidence>
<dbReference type="AlphaFoldDB" id="A0A485L123"/>
<dbReference type="EMBL" id="CAADRA010005555">
    <property type="protein sequence ID" value="VFT91108.1"/>
    <property type="molecule type" value="Genomic_DNA"/>
</dbReference>
<dbReference type="PANTHER" id="PTHR43433:SF5">
    <property type="entry name" value="AB HYDROLASE-1 DOMAIN-CONTAINING PROTEIN"/>
    <property type="match status" value="1"/>
</dbReference>
<name>A0A485L123_9STRA</name>
<dbReference type="InterPro" id="IPR029058">
    <property type="entry name" value="AB_hydrolase_fold"/>
</dbReference>
<reference evidence="2" key="2">
    <citation type="submission" date="2019-06" db="EMBL/GenBank/DDBJ databases">
        <title>Genomics analysis of Aphanomyces spp. identifies a new class of oomycete effector associated with host adaptation.</title>
        <authorList>
            <person name="Gaulin E."/>
        </authorList>
    </citation>
    <scope>NUCLEOTIDE SEQUENCE</scope>
    <source>
        <strain evidence="2">CBS 578.67</strain>
    </source>
</reference>
<accession>A0A485L123</accession>
<dbReference type="InterPro" id="IPR000073">
    <property type="entry name" value="AB_hydrolase_1"/>
</dbReference>
<dbReference type="OrthoDB" id="19657at2759"/>
<dbReference type="Pfam" id="PF00561">
    <property type="entry name" value="Abhydrolase_1"/>
    <property type="match status" value="1"/>
</dbReference>
<keyword evidence="4" id="KW-1185">Reference proteome</keyword>